<dbReference type="SUPFAM" id="SSF53955">
    <property type="entry name" value="Lysozyme-like"/>
    <property type="match status" value="1"/>
</dbReference>
<keyword evidence="5 6" id="KW-0326">Glycosidase</keyword>
<evidence type="ECO:0000256" key="4">
    <source>
        <dbReference type="ARBA" id="ARBA00022801"/>
    </source>
</evidence>
<dbReference type="EC" id="3.2.1.17" evidence="6"/>
<evidence type="ECO:0000313" key="7">
    <source>
        <dbReference type="EMBL" id="AIR06331.1"/>
    </source>
</evidence>
<proteinExistence type="inferred from homology"/>
<dbReference type="GO" id="GO:0003796">
    <property type="term" value="F:lysozyme activity"/>
    <property type="evidence" value="ECO:0007669"/>
    <property type="project" value="UniProtKB-EC"/>
</dbReference>
<dbReference type="HAMAP" id="MF_04136">
    <property type="entry name" value="SAR_ENDOLYSIN"/>
    <property type="match status" value="1"/>
</dbReference>
<evidence type="ECO:0000313" key="8">
    <source>
        <dbReference type="Proteomes" id="UP000029481"/>
    </source>
</evidence>
<dbReference type="GO" id="GO:0031640">
    <property type="term" value="P:killing of cells of another organism"/>
    <property type="evidence" value="ECO:0007669"/>
    <property type="project" value="UniProtKB-KW"/>
</dbReference>
<keyword evidence="3 6" id="KW-0081">Bacteriolytic enzyme</keyword>
<dbReference type="InterPro" id="IPR002196">
    <property type="entry name" value="Glyco_hydro_24"/>
</dbReference>
<organism evidence="7 8">
    <name type="scientific">Cedecea neteri</name>
    <dbReference type="NCBI Taxonomy" id="158822"/>
    <lineage>
        <taxon>Bacteria</taxon>
        <taxon>Pseudomonadati</taxon>
        <taxon>Pseudomonadota</taxon>
        <taxon>Gammaproteobacteria</taxon>
        <taxon>Enterobacterales</taxon>
        <taxon>Enterobacteriaceae</taxon>
        <taxon>Cedecea</taxon>
    </lineage>
</organism>
<dbReference type="InterPro" id="IPR051018">
    <property type="entry name" value="Bacteriophage_GH24"/>
</dbReference>
<dbReference type="InterPro" id="IPR023346">
    <property type="entry name" value="Lysozyme-like_dom_sf"/>
</dbReference>
<dbReference type="InterPro" id="IPR043688">
    <property type="entry name" value="SAR_endolysin-like"/>
</dbReference>
<dbReference type="EMBL" id="CP009451">
    <property type="protein sequence ID" value="AIR06331.1"/>
    <property type="molecule type" value="Genomic_DNA"/>
</dbReference>
<keyword evidence="4 6" id="KW-0378">Hydrolase</keyword>
<dbReference type="KEGG" id="cnt:JT31_17465"/>
<dbReference type="Gene3D" id="1.10.530.40">
    <property type="match status" value="1"/>
</dbReference>
<comment type="similarity">
    <text evidence="6">Belongs to the glycosyl hydrolase 24 family.</text>
</comment>
<dbReference type="InterPro" id="IPR034690">
    <property type="entry name" value="Endolysin_T4_type"/>
</dbReference>
<dbReference type="Pfam" id="PF00959">
    <property type="entry name" value="Phage_lysozyme"/>
    <property type="match status" value="1"/>
</dbReference>
<accession>A0A089Q4Z6</accession>
<sequence>MALSPGLRKALFGLSGAGALTIAGTLLPELEGVSYTPYYDVAGVLTVCYGHTGNDIIPDKTYSPSECQTLLDKDLRPAAQAVSKAVTVPVSEYQRAALISFTYNVGTTAFLRSSVLRTLNAGNYEQACAGLKKWIWAGGKQWQGLINRREVEYQLCRWPEAEK</sequence>
<dbReference type="GO" id="GO:0016998">
    <property type="term" value="P:cell wall macromolecule catabolic process"/>
    <property type="evidence" value="ECO:0007669"/>
    <property type="project" value="InterPro"/>
</dbReference>
<evidence type="ECO:0000256" key="3">
    <source>
        <dbReference type="ARBA" id="ARBA00022638"/>
    </source>
</evidence>
<reference evidence="7 8" key="1">
    <citation type="submission" date="2014-09" db="EMBL/GenBank/DDBJ databases">
        <title>Cedecea neteri SSMD04 Genome Sequencing.</title>
        <authorList>
            <person name="Tan J.-Y."/>
        </authorList>
    </citation>
    <scope>NUCLEOTIDE SEQUENCE [LARGE SCALE GENOMIC DNA]</scope>
    <source>
        <strain evidence="7 8">SSMD04</strain>
    </source>
</reference>
<dbReference type="OrthoDB" id="8141296at2"/>
<evidence type="ECO:0000256" key="1">
    <source>
        <dbReference type="ARBA" id="ARBA00000632"/>
    </source>
</evidence>
<keyword evidence="2 6" id="KW-0929">Antimicrobial</keyword>
<evidence type="ECO:0000256" key="2">
    <source>
        <dbReference type="ARBA" id="ARBA00022529"/>
    </source>
</evidence>
<dbReference type="Proteomes" id="UP000029481">
    <property type="component" value="Chromosome"/>
</dbReference>
<comment type="catalytic activity">
    <reaction evidence="1 6">
        <text>Hydrolysis of (1-&gt;4)-beta-linkages between N-acetylmuramic acid and N-acetyl-D-glucosamine residues in a peptidoglycan and between N-acetyl-D-glucosamine residues in chitodextrins.</text>
        <dbReference type="EC" id="3.2.1.17"/>
    </reaction>
</comment>
<dbReference type="GO" id="GO:0009253">
    <property type="term" value="P:peptidoglycan catabolic process"/>
    <property type="evidence" value="ECO:0007669"/>
    <property type="project" value="InterPro"/>
</dbReference>
<dbReference type="InterPro" id="IPR023347">
    <property type="entry name" value="Lysozyme_dom_sf"/>
</dbReference>
<evidence type="ECO:0000256" key="5">
    <source>
        <dbReference type="ARBA" id="ARBA00023295"/>
    </source>
</evidence>
<gene>
    <name evidence="7" type="ORF">JT31_17465</name>
</gene>
<protein>
    <recommendedName>
        <fullName evidence="6">Lysozyme</fullName>
        <ecNumber evidence="6">3.2.1.17</ecNumber>
    </recommendedName>
</protein>
<dbReference type="PANTHER" id="PTHR38107">
    <property type="match status" value="1"/>
</dbReference>
<dbReference type="PANTHER" id="PTHR38107:SF3">
    <property type="entry name" value="LYSOZYME RRRD-RELATED"/>
    <property type="match status" value="1"/>
</dbReference>
<keyword evidence="8" id="KW-1185">Reference proteome</keyword>
<dbReference type="CDD" id="cd16900">
    <property type="entry name" value="endolysin_R21-like"/>
    <property type="match status" value="1"/>
</dbReference>
<name>A0A089Q4Z6_9ENTR</name>
<dbReference type="HAMAP" id="MF_04110">
    <property type="entry name" value="ENDOLYSIN_T4"/>
    <property type="match status" value="1"/>
</dbReference>
<evidence type="ECO:0000256" key="6">
    <source>
        <dbReference type="RuleBase" id="RU003788"/>
    </source>
</evidence>
<dbReference type="RefSeq" id="WP_038479825.1">
    <property type="nucleotide sequence ID" value="NZ_CP009451.1"/>
</dbReference>
<dbReference type="AlphaFoldDB" id="A0A089Q4Z6"/>
<dbReference type="GO" id="GO:0042742">
    <property type="term" value="P:defense response to bacterium"/>
    <property type="evidence" value="ECO:0007669"/>
    <property type="project" value="UniProtKB-KW"/>
</dbReference>